<reference evidence="2 3" key="1">
    <citation type="submission" date="2021-04" db="EMBL/GenBank/DDBJ databases">
        <authorList>
            <person name="Bliznina A."/>
        </authorList>
    </citation>
    <scope>NUCLEOTIDE SEQUENCE [LARGE SCALE GENOMIC DNA]</scope>
</reference>
<feature type="region of interest" description="Disordered" evidence="1">
    <location>
        <begin position="37"/>
        <end position="95"/>
    </location>
</feature>
<accession>A0ABN7SLM3</accession>
<sequence>MDELESALTPPETGDFDTESDDFIEDTLNELSDFDEEINFDAFENPNEVRQRLSRRESRLSQVSQTGRKKGKRKGQRQSKVWKKGWQRKWTSSKR</sequence>
<name>A0ABN7SLM3_OIKDI</name>
<evidence type="ECO:0000313" key="3">
    <source>
        <dbReference type="Proteomes" id="UP001158576"/>
    </source>
</evidence>
<keyword evidence="3" id="KW-1185">Reference proteome</keyword>
<feature type="compositionally biased region" description="Basic residues" evidence="1">
    <location>
        <begin position="67"/>
        <end position="95"/>
    </location>
</feature>
<evidence type="ECO:0000256" key="1">
    <source>
        <dbReference type="SAM" id="MobiDB-lite"/>
    </source>
</evidence>
<dbReference type="EMBL" id="OU015566">
    <property type="protein sequence ID" value="CAG5103946.1"/>
    <property type="molecule type" value="Genomic_DNA"/>
</dbReference>
<dbReference type="Proteomes" id="UP001158576">
    <property type="component" value="Chromosome 1"/>
</dbReference>
<feature type="compositionally biased region" description="Basic and acidic residues" evidence="1">
    <location>
        <begin position="47"/>
        <end position="59"/>
    </location>
</feature>
<protein>
    <submittedName>
        <fullName evidence="2">Oidioi.mRNA.OKI2018_I69.chr1.g1013.t1.cds</fullName>
    </submittedName>
</protein>
<evidence type="ECO:0000313" key="2">
    <source>
        <dbReference type="EMBL" id="CAG5103946.1"/>
    </source>
</evidence>
<proteinExistence type="predicted"/>
<organism evidence="2 3">
    <name type="scientific">Oikopleura dioica</name>
    <name type="common">Tunicate</name>
    <dbReference type="NCBI Taxonomy" id="34765"/>
    <lineage>
        <taxon>Eukaryota</taxon>
        <taxon>Metazoa</taxon>
        <taxon>Chordata</taxon>
        <taxon>Tunicata</taxon>
        <taxon>Appendicularia</taxon>
        <taxon>Copelata</taxon>
        <taxon>Oikopleuridae</taxon>
        <taxon>Oikopleura</taxon>
    </lineage>
</organism>
<gene>
    <name evidence="2" type="ORF">OKIOD_LOCUS9778</name>
</gene>
<feature type="region of interest" description="Disordered" evidence="1">
    <location>
        <begin position="1"/>
        <end position="20"/>
    </location>
</feature>